<evidence type="ECO:0000256" key="3">
    <source>
        <dbReference type="ARBA" id="ARBA00004245"/>
    </source>
</evidence>
<comment type="subcellular location">
    <subcellularLocation>
        <location evidence="1">Cell projection</location>
        <location evidence="1">Cilium</location>
    </subcellularLocation>
    <subcellularLocation>
        <location evidence="3">Cytoplasm</location>
        <location evidence="3">Cytoskeleton</location>
    </subcellularLocation>
    <subcellularLocation>
        <location evidence="2">Plastid</location>
        <location evidence="2">Chloroplast</location>
    </subcellularLocation>
</comment>
<accession>L1IIQ1</accession>
<dbReference type="EnsemblProtists" id="EKX35695">
    <property type="protein sequence ID" value="EKX35695"/>
    <property type="gene ID" value="GUITHDRAFT_155421"/>
</dbReference>
<dbReference type="Pfam" id="PF14886">
    <property type="entry name" value="FAM183"/>
    <property type="match status" value="1"/>
</dbReference>
<evidence type="ECO:0000313" key="10">
    <source>
        <dbReference type="Proteomes" id="UP000011087"/>
    </source>
</evidence>
<reference evidence="10" key="2">
    <citation type="submission" date="2012-11" db="EMBL/GenBank/DDBJ databases">
        <authorList>
            <person name="Kuo A."/>
            <person name="Curtis B.A."/>
            <person name="Tanifuji G."/>
            <person name="Burki F."/>
            <person name="Gruber A."/>
            <person name="Irimia M."/>
            <person name="Maruyama S."/>
            <person name="Arias M.C."/>
            <person name="Ball S.G."/>
            <person name="Gile G.H."/>
            <person name="Hirakawa Y."/>
            <person name="Hopkins J.F."/>
            <person name="Rensing S.A."/>
            <person name="Schmutz J."/>
            <person name="Symeonidi A."/>
            <person name="Elias M."/>
            <person name="Eveleigh R.J."/>
            <person name="Herman E.K."/>
            <person name="Klute M.J."/>
            <person name="Nakayama T."/>
            <person name="Obornik M."/>
            <person name="Reyes-Prieto A."/>
            <person name="Armbrust E.V."/>
            <person name="Aves S.J."/>
            <person name="Beiko R.G."/>
            <person name="Coutinho P."/>
            <person name="Dacks J.B."/>
            <person name="Durnford D.G."/>
            <person name="Fast N.M."/>
            <person name="Green B.R."/>
            <person name="Grisdale C."/>
            <person name="Hempe F."/>
            <person name="Henrissat B."/>
            <person name="Hoppner M.P."/>
            <person name="Ishida K.-I."/>
            <person name="Kim E."/>
            <person name="Koreny L."/>
            <person name="Kroth P.G."/>
            <person name="Liu Y."/>
            <person name="Malik S.-B."/>
            <person name="Maier U.G."/>
            <person name="McRose D."/>
            <person name="Mock T."/>
            <person name="Neilson J.A."/>
            <person name="Onodera N.T."/>
            <person name="Poole A.M."/>
            <person name="Pritham E.J."/>
            <person name="Richards T.A."/>
            <person name="Rocap G."/>
            <person name="Roy S.W."/>
            <person name="Sarai C."/>
            <person name="Schaack S."/>
            <person name="Shirato S."/>
            <person name="Slamovits C.H."/>
            <person name="Spencer D.F."/>
            <person name="Suzuki S."/>
            <person name="Worden A.Z."/>
            <person name="Zauner S."/>
            <person name="Barry K."/>
            <person name="Bell C."/>
            <person name="Bharti A.K."/>
            <person name="Crow J.A."/>
            <person name="Grimwood J."/>
            <person name="Kramer R."/>
            <person name="Lindquist E."/>
            <person name="Lucas S."/>
            <person name="Salamov A."/>
            <person name="McFadden G.I."/>
            <person name="Lane C.E."/>
            <person name="Keeling P.J."/>
            <person name="Gray M.W."/>
            <person name="Grigoriev I.V."/>
            <person name="Archibald J.M."/>
        </authorList>
    </citation>
    <scope>NUCLEOTIDE SEQUENCE</scope>
    <source>
        <strain evidence="10">CCMP2712</strain>
    </source>
</reference>
<keyword evidence="4" id="KW-0963">Cytoplasm</keyword>
<evidence type="ECO:0000256" key="5">
    <source>
        <dbReference type="ARBA" id="ARBA00023212"/>
    </source>
</evidence>
<evidence type="ECO:0000256" key="1">
    <source>
        <dbReference type="ARBA" id="ARBA00004138"/>
    </source>
</evidence>
<dbReference type="Proteomes" id="UP000011087">
    <property type="component" value="Unassembled WGS sequence"/>
</dbReference>
<dbReference type="PaxDb" id="55529-EKX35695"/>
<evidence type="ECO:0000256" key="6">
    <source>
        <dbReference type="ARBA" id="ARBA00023273"/>
    </source>
</evidence>
<dbReference type="HOGENOM" id="CLU_1108802_0_0_1"/>
<organism evidence="8">
    <name type="scientific">Guillardia theta (strain CCMP2712)</name>
    <name type="common">Cryptophyte</name>
    <dbReference type="NCBI Taxonomy" id="905079"/>
    <lineage>
        <taxon>Eukaryota</taxon>
        <taxon>Cryptophyceae</taxon>
        <taxon>Pyrenomonadales</taxon>
        <taxon>Geminigeraceae</taxon>
        <taxon>Guillardia</taxon>
    </lineage>
</organism>
<dbReference type="InterPro" id="IPR029214">
    <property type="entry name" value="CFAP144"/>
</dbReference>
<comment type="similarity">
    <text evidence="7">Belongs to the CFAP144 family.</text>
</comment>
<name>L1IIQ1_GUITC</name>
<evidence type="ECO:0000256" key="7">
    <source>
        <dbReference type="ARBA" id="ARBA00034777"/>
    </source>
</evidence>
<dbReference type="AlphaFoldDB" id="L1IIQ1"/>
<sequence length="251" mass="28532">MATSPKKIAEAAADAVERRGGGLLAGFPRTMEEAEALEAALKKKKKKLSYVILIDDGDEAWFEEADAMLAWYDERKMLKTVDGTSFDEVVEEDLLRIMHELLAEERTRAMIQQDTKFVVEPQLSADLEQSSSSLLGGASQTWQDAENVRWIDPRTMGNSVSLGGRESVLLSSIRRKEYTSNERLRIDMRRHERSKHDPTDKYATPLTSSMVVGWGARKEELYKKDPDMFHPRMKSRETMFAEALILGPRHP</sequence>
<evidence type="ECO:0000256" key="2">
    <source>
        <dbReference type="ARBA" id="ARBA00004229"/>
    </source>
</evidence>
<dbReference type="InterPro" id="IPR027417">
    <property type="entry name" value="P-loop_NTPase"/>
</dbReference>
<keyword evidence="6" id="KW-0966">Cell projection</keyword>
<dbReference type="Gene3D" id="3.40.50.300">
    <property type="entry name" value="P-loop containing nucleotide triphosphate hydrolases"/>
    <property type="match status" value="1"/>
</dbReference>
<protein>
    <submittedName>
        <fullName evidence="8 9">Uncharacterized protein</fullName>
    </submittedName>
</protein>
<keyword evidence="10" id="KW-1185">Reference proteome</keyword>
<evidence type="ECO:0000256" key="4">
    <source>
        <dbReference type="ARBA" id="ARBA00022490"/>
    </source>
</evidence>
<keyword evidence="5" id="KW-0206">Cytoskeleton</keyword>
<dbReference type="GO" id="GO:0005856">
    <property type="term" value="C:cytoskeleton"/>
    <property type="evidence" value="ECO:0007669"/>
    <property type="project" value="UniProtKB-SubCell"/>
</dbReference>
<dbReference type="KEGG" id="gtt:GUITHDRAFT_155421"/>
<gene>
    <name evidence="8" type="ORF">GUITHDRAFT_155421</name>
</gene>
<dbReference type="RefSeq" id="XP_005822675.1">
    <property type="nucleotide sequence ID" value="XM_005822618.1"/>
</dbReference>
<dbReference type="GO" id="GO:0009507">
    <property type="term" value="C:chloroplast"/>
    <property type="evidence" value="ECO:0007669"/>
    <property type="project" value="UniProtKB-SubCell"/>
</dbReference>
<evidence type="ECO:0000313" key="8">
    <source>
        <dbReference type="EMBL" id="EKX35695.1"/>
    </source>
</evidence>
<dbReference type="EMBL" id="JH993086">
    <property type="protein sequence ID" value="EKX35695.1"/>
    <property type="molecule type" value="Genomic_DNA"/>
</dbReference>
<proteinExistence type="inferred from homology"/>
<dbReference type="GeneID" id="17292393"/>
<dbReference type="GO" id="GO:0005929">
    <property type="term" value="C:cilium"/>
    <property type="evidence" value="ECO:0007669"/>
    <property type="project" value="UniProtKB-SubCell"/>
</dbReference>
<evidence type="ECO:0000313" key="9">
    <source>
        <dbReference type="EnsemblProtists" id="EKX35695"/>
    </source>
</evidence>
<reference evidence="9" key="3">
    <citation type="submission" date="2016-03" db="UniProtKB">
        <authorList>
            <consortium name="EnsemblProtists"/>
        </authorList>
    </citation>
    <scope>IDENTIFICATION</scope>
</reference>
<reference evidence="8 10" key="1">
    <citation type="journal article" date="2012" name="Nature">
        <title>Algal genomes reveal evolutionary mosaicism and the fate of nucleomorphs.</title>
        <authorList>
            <consortium name="DOE Joint Genome Institute"/>
            <person name="Curtis B.A."/>
            <person name="Tanifuji G."/>
            <person name="Burki F."/>
            <person name="Gruber A."/>
            <person name="Irimia M."/>
            <person name="Maruyama S."/>
            <person name="Arias M.C."/>
            <person name="Ball S.G."/>
            <person name="Gile G.H."/>
            <person name="Hirakawa Y."/>
            <person name="Hopkins J.F."/>
            <person name="Kuo A."/>
            <person name="Rensing S.A."/>
            <person name="Schmutz J."/>
            <person name="Symeonidi A."/>
            <person name="Elias M."/>
            <person name="Eveleigh R.J."/>
            <person name="Herman E.K."/>
            <person name="Klute M.J."/>
            <person name="Nakayama T."/>
            <person name="Obornik M."/>
            <person name="Reyes-Prieto A."/>
            <person name="Armbrust E.V."/>
            <person name="Aves S.J."/>
            <person name="Beiko R.G."/>
            <person name="Coutinho P."/>
            <person name="Dacks J.B."/>
            <person name="Durnford D.G."/>
            <person name="Fast N.M."/>
            <person name="Green B.R."/>
            <person name="Grisdale C.J."/>
            <person name="Hempel F."/>
            <person name="Henrissat B."/>
            <person name="Hoppner M.P."/>
            <person name="Ishida K."/>
            <person name="Kim E."/>
            <person name="Koreny L."/>
            <person name="Kroth P.G."/>
            <person name="Liu Y."/>
            <person name="Malik S.B."/>
            <person name="Maier U.G."/>
            <person name="McRose D."/>
            <person name="Mock T."/>
            <person name="Neilson J.A."/>
            <person name="Onodera N.T."/>
            <person name="Poole A.M."/>
            <person name="Pritham E.J."/>
            <person name="Richards T.A."/>
            <person name="Rocap G."/>
            <person name="Roy S.W."/>
            <person name="Sarai C."/>
            <person name="Schaack S."/>
            <person name="Shirato S."/>
            <person name="Slamovits C.H."/>
            <person name="Spencer D.F."/>
            <person name="Suzuki S."/>
            <person name="Worden A.Z."/>
            <person name="Zauner S."/>
            <person name="Barry K."/>
            <person name="Bell C."/>
            <person name="Bharti A.K."/>
            <person name="Crow J.A."/>
            <person name="Grimwood J."/>
            <person name="Kramer R."/>
            <person name="Lindquist E."/>
            <person name="Lucas S."/>
            <person name="Salamov A."/>
            <person name="McFadden G.I."/>
            <person name="Lane C.E."/>
            <person name="Keeling P.J."/>
            <person name="Gray M.W."/>
            <person name="Grigoriev I.V."/>
            <person name="Archibald J.M."/>
        </authorList>
    </citation>
    <scope>NUCLEOTIDE SEQUENCE</scope>
    <source>
        <strain evidence="8 10">CCMP2712</strain>
    </source>
</reference>